<dbReference type="Gene3D" id="3.90.1720.10">
    <property type="entry name" value="endopeptidase domain like (from Nostoc punctiforme)"/>
    <property type="match status" value="1"/>
</dbReference>
<dbReference type="Proteomes" id="UP000327013">
    <property type="component" value="Chromosome 1"/>
</dbReference>
<dbReference type="EMBL" id="CM017321">
    <property type="protein sequence ID" value="KAE7999333.1"/>
    <property type="molecule type" value="Genomic_DNA"/>
</dbReference>
<evidence type="ECO:0000313" key="2">
    <source>
        <dbReference type="EMBL" id="KAE7999333.1"/>
    </source>
</evidence>
<proteinExistence type="predicted"/>
<organism evidence="2 3">
    <name type="scientific">Carpinus fangiana</name>
    <dbReference type="NCBI Taxonomy" id="176857"/>
    <lineage>
        <taxon>Eukaryota</taxon>
        <taxon>Viridiplantae</taxon>
        <taxon>Streptophyta</taxon>
        <taxon>Embryophyta</taxon>
        <taxon>Tracheophyta</taxon>
        <taxon>Spermatophyta</taxon>
        <taxon>Magnoliopsida</taxon>
        <taxon>eudicotyledons</taxon>
        <taxon>Gunneridae</taxon>
        <taxon>Pentapetalae</taxon>
        <taxon>rosids</taxon>
        <taxon>fabids</taxon>
        <taxon>Fagales</taxon>
        <taxon>Betulaceae</taxon>
        <taxon>Carpinus</taxon>
    </lineage>
</organism>
<gene>
    <name evidence="2" type="ORF">FH972_003775</name>
</gene>
<name>A0A5N6QMK4_9ROSI</name>
<sequence length="328" mass="36161">MGVLINRVERSEIKPGDHIYTYRAAYTYSHHGIFVGENKVVHFTAQKDLNSSSWTSSDSSLYNSMITCSSYPECGFRKPNSGVLRSCLDCFLRNGSLYRYEYGVSKSVFLAHVRGGTCSTAKSDPPEEVTRRAFYLLQTGFGNYDLLQNNCEDFALYCKTGLVIEGKVKTEGSHQKKANKLGVGASGQASSVSSVFGAPLEAICSSTLKSLVPCPVSRATVMAAMYFLDRYAADIGVRDDVIKMAVEDLAVNMGWEGHHGEEADDRVREASKQDFFTLNSGQFRNRILSISLSGFLIQEGTLLNKEPPLSFSMDSDFCDAIVLLDEVK</sequence>
<keyword evidence="3" id="KW-1185">Reference proteome</keyword>
<dbReference type="PANTHER" id="PTHR46137">
    <property type="entry name" value="OS05G0310600 PROTEIN"/>
    <property type="match status" value="1"/>
</dbReference>
<dbReference type="AlphaFoldDB" id="A0A5N6QMK4"/>
<evidence type="ECO:0000259" key="1">
    <source>
        <dbReference type="PROSITE" id="PS51934"/>
    </source>
</evidence>
<feature type="domain" description="LRAT" evidence="1">
    <location>
        <begin position="20"/>
        <end position="167"/>
    </location>
</feature>
<dbReference type="Pfam" id="PF04970">
    <property type="entry name" value="LRAT"/>
    <property type="match status" value="1"/>
</dbReference>
<accession>A0A5N6QMK4</accession>
<protein>
    <recommendedName>
        <fullName evidence="1">LRAT domain-containing protein</fullName>
    </recommendedName>
</protein>
<dbReference type="OrthoDB" id="421951at2759"/>
<dbReference type="InterPro" id="IPR007053">
    <property type="entry name" value="LRAT_dom"/>
</dbReference>
<dbReference type="PANTHER" id="PTHR46137:SF2">
    <property type="entry name" value="OS09G0526800 PROTEIN"/>
    <property type="match status" value="1"/>
</dbReference>
<dbReference type="PROSITE" id="PS51934">
    <property type="entry name" value="LRAT"/>
    <property type="match status" value="1"/>
</dbReference>
<evidence type="ECO:0000313" key="3">
    <source>
        <dbReference type="Proteomes" id="UP000327013"/>
    </source>
</evidence>
<reference evidence="2 3" key="1">
    <citation type="submission" date="2019-06" db="EMBL/GenBank/DDBJ databases">
        <title>A chromosomal-level reference genome of Carpinus fangiana (Coryloideae, Betulaceae).</title>
        <authorList>
            <person name="Yang X."/>
            <person name="Wang Z."/>
            <person name="Zhang L."/>
            <person name="Hao G."/>
            <person name="Liu J."/>
            <person name="Yang Y."/>
        </authorList>
    </citation>
    <scope>NUCLEOTIDE SEQUENCE [LARGE SCALE GENOMIC DNA]</scope>
    <source>
        <strain evidence="2">Cfa_2016G</strain>
        <tissue evidence="2">Leaf</tissue>
    </source>
</reference>